<dbReference type="GO" id="GO:0016788">
    <property type="term" value="F:hydrolase activity, acting on ester bonds"/>
    <property type="evidence" value="ECO:0007669"/>
    <property type="project" value="UniProtKB-ARBA"/>
</dbReference>
<dbReference type="InterPro" id="IPR016024">
    <property type="entry name" value="ARM-type_fold"/>
</dbReference>
<gene>
    <name evidence="7" type="ORF">JIN87_14835</name>
</gene>
<evidence type="ECO:0000256" key="3">
    <source>
        <dbReference type="ARBA" id="ARBA00023004"/>
    </source>
</evidence>
<keyword evidence="2 4" id="KW-0479">Metal-binding</keyword>
<dbReference type="PANTHER" id="PTHR33546:SF1">
    <property type="entry name" value="LARGE, MULTIFUNCTIONAL SECRETED PROTEIN"/>
    <property type="match status" value="1"/>
</dbReference>
<dbReference type="InterPro" id="IPR011989">
    <property type="entry name" value="ARM-like"/>
</dbReference>
<protein>
    <submittedName>
        <fullName evidence="7">C-type cytochrome</fullName>
    </submittedName>
</protein>
<dbReference type="InterPro" id="IPR011042">
    <property type="entry name" value="6-blade_b-propeller_TolB-like"/>
</dbReference>
<dbReference type="PANTHER" id="PTHR33546">
    <property type="entry name" value="LARGE, MULTIFUNCTIONAL SECRETED PROTEIN-RELATED"/>
    <property type="match status" value="1"/>
</dbReference>
<comment type="caution">
    <text evidence="7">The sequence shown here is derived from an EMBL/GenBank/DDBJ whole genome shotgun (WGS) entry which is preliminary data.</text>
</comment>
<dbReference type="Proteomes" id="UP000617628">
    <property type="component" value="Unassembled WGS sequence"/>
</dbReference>
<dbReference type="EMBL" id="JAENIL010000026">
    <property type="protein sequence ID" value="MBK1878153.1"/>
    <property type="molecule type" value="Genomic_DNA"/>
</dbReference>
<dbReference type="RefSeq" id="WP_200356366.1">
    <property type="nucleotide sequence ID" value="NZ_JAENIL010000026.1"/>
</dbReference>
<evidence type="ECO:0000259" key="6">
    <source>
        <dbReference type="PROSITE" id="PS51007"/>
    </source>
</evidence>
<dbReference type="InterPro" id="IPR055557">
    <property type="entry name" value="DUF7133"/>
</dbReference>
<evidence type="ECO:0000313" key="8">
    <source>
        <dbReference type="Proteomes" id="UP000617628"/>
    </source>
</evidence>
<dbReference type="InterPro" id="IPR009056">
    <property type="entry name" value="Cyt_c-like_dom"/>
</dbReference>
<dbReference type="InterPro" id="IPR013428">
    <property type="entry name" value="Membrane-bound_put_N"/>
</dbReference>
<keyword evidence="5" id="KW-0732">Signal</keyword>
<keyword evidence="8" id="KW-1185">Reference proteome</keyword>
<proteinExistence type="predicted"/>
<dbReference type="Gene3D" id="1.25.10.10">
    <property type="entry name" value="Leucine-rich Repeat Variant"/>
    <property type="match status" value="1"/>
</dbReference>
<organism evidence="7 8">
    <name type="scientific">Pelagicoccus mobilis</name>
    <dbReference type="NCBI Taxonomy" id="415221"/>
    <lineage>
        <taxon>Bacteria</taxon>
        <taxon>Pseudomonadati</taxon>
        <taxon>Verrucomicrobiota</taxon>
        <taxon>Opitutia</taxon>
        <taxon>Puniceicoccales</taxon>
        <taxon>Pelagicoccaceae</taxon>
        <taxon>Pelagicoccus</taxon>
    </lineage>
</organism>
<evidence type="ECO:0000256" key="1">
    <source>
        <dbReference type="ARBA" id="ARBA00022617"/>
    </source>
</evidence>
<sequence length="1079" mass="121221">MIFKPTFFATTRVKALVASASLVFAVSGLFAADDTETISAVGGGLGERMLYYPHFETELQLRFPDKKVVFNNLCRPGDTPGFRPHPARNSPWAFPGAERFRPEFKIHHGRGHFETPDQWLTRLETDHVLGFFGYSESFSGSDGLAHYEQELEAFVTHTLNQRYNGDSSPQLTLVSPIAFEDLSSRKDLPDGVEENKRLEAYSAVMRKVAKKRGLKFIDLYQPTLDLFSSPESDYTINGFLMNDEGYRFVAKRLVDALYPGSKRKSSADYDHMYAAVEDKNWHWRSDYRILNGVHVFGRRYNPFGDDNYPEELEKIRQMTDLRRAAIDELARTGSGEGIVVDDSKTRELSPIETNYRNPIEFLPEDQALERFKLPEGYQMNLFVSEAQFEDLGSPVQMSFDAKGRMWVAVIPSYPHYRPGDGKPNDKILILEDSDGDGRADTKTVFADGLHMPIGFELAPEGVYVAQQPNLVLLVDEDGDDRADRTEYILHGFDSHDTHHSISSFSAGPEGGIYMAEGRFLHSQVETPYGTERCTDGGVWRFDPRTWKLERYIQTDVSNPWGIAFDDWGELFLADASGGANWWGLPIMAKLPHGREMGKVAQFTTHRVRPTSGAEFVSSGHFPDDVQGDFLINNTIGFLGTKQHMIVSDDEEGFTGELRQDLISSTDPNYRPCELEFGPDGRLYIVDWYNPLIGHMQHSARDPNRDKAHGRIYCLSYPSRNLVTPAEIDGASIETLLENLKLSEYRSRYRSRRELRGRSADELVPAIKSWVANLDKSDTNYERLLLEALWVSWGVGEVDVSLLEKCLNADDFRARTAALTVLRFVYDDVANADDYLRKAIADESPRVRLAALVTASHASEIGPELVVKSLSSPITKWLKPTLNAGLEIYGDEIRKAYEQSGIDLGGDRQLVAYAKGGKRFSFKGKAVEITNLSATDLAQFNMGKEVYHRDGYCGTCHGDDGKGAIEGIYPPVLNSEWVKGNDERLIKLVLKGITGKIEVAGKVYDPATGVPPMPAFEGMLTDEEIAAVLTYVRINFGDRKGVARSISSEAVESVRESTMGKNDFYSVEELLREHPFNEMD</sequence>
<dbReference type="AlphaFoldDB" id="A0A934VS02"/>
<feature type="chain" id="PRO_5037761790" evidence="5">
    <location>
        <begin position="32"/>
        <end position="1079"/>
    </location>
</feature>
<keyword evidence="3 4" id="KW-0408">Iron</keyword>
<evidence type="ECO:0000256" key="5">
    <source>
        <dbReference type="SAM" id="SignalP"/>
    </source>
</evidence>
<dbReference type="Gene3D" id="1.10.760.10">
    <property type="entry name" value="Cytochrome c-like domain"/>
    <property type="match status" value="1"/>
</dbReference>
<dbReference type="SUPFAM" id="SSF63829">
    <property type="entry name" value="Calcium-dependent phosphotriesterase"/>
    <property type="match status" value="1"/>
</dbReference>
<evidence type="ECO:0000256" key="4">
    <source>
        <dbReference type="PROSITE-ProRule" id="PRU00433"/>
    </source>
</evidence>
<feature type="domain" description="Cytochrome c" evidence="6">
    <location>
        <begin position="937"/>
        <end position="1035"/>
    </location>
</feature>
<dbReference type="Gene3D" id="2.120.10.30">
    <property type="entry name" value="TolB, C-terminal domain"/>
    <property type="match status" value="1"/>
</dbReference>
<dbReference type="SUPFAM" id="SSF48371">
    <property type="entry name" value="ARM repeat"/>
    <property type="match status" value="1"/>
</dbReference>
<dbReference type="GO" id="GO:0020037">
    <property type="term" value="F:heme binding"/>
    <property type="evidence" value="ECO:0007669"/>
    <property type="project" value="InterPro"/>
</dbReference>
<feature type="signal peptide" evidence="5">
    <location>
        <begin position="1"/>
        <end position="31"/>
    </location>
</feature>
<dbReference type="SUPFAM" id="SSF52266">
    <property type="entry name" value="SGNH hydrolase"/>
    <property type="match status" value="1"/>
</dbReference>
<name>A0A934VS02_9BACT</name>
<accession>A0A934VS02</accession>
<dbReference type="SUPFAM" id="SSF46626">
    <property type="entry name" value="Cytochrome c"/>
    <property type="match status" value="1"/>
</dbReference>
<dbReference type="InterPro" id="IPR036909">
    <property type="entry name" value="Cyt_c-like_dom_sf"/>
</dbReference>
<dbReference type="NCBIfam" id="TIGR02604">
    <property type="entry name" value="Piru_Ver_Nterm"/>
    <property type="match status" value="1"/>
</dbReference>
<reference evidence="7" key="1">
    <citation type="submission" date="2021-01" db="EMBL/GenBank/DDBJ databases">
        <title>Modified the classification status of verrucomicrobia.</title>
        <authorList>
            <person name="Feng X."/>
        </authorList>
    </citation>
    <scope>NUCLEOTIDE SEQUENCE</scope>
    <source>
        <strain evidence="7">KCTC 13126</strain>
    </source>
</reference>
<dbReference type="Pfam" id="PF13442">
    <property type="entry name" value="Cytochrome_CBB3"/>
    <property type="match status" value="1"/>
</dbReference>
<dbReference type="GO" id="GO:0009055">
    <property type="term" value="F:electron transfer activity"/>
    <property type="evidence" value="ECO:0007669"/>
    <property type="project" value="InterPro"/>
</dbReference>
<dbReference type="PROSITE" id="PS51007">
    <property type="entry name" value="CYTC"/>
    <property type="match status" value="1"/>
</dbReference>
<keyword evidence="1 4" id="KW-0349">Heme</keyword>
<evidence type="ECO:0000256" key="2">
    <source>
        <dbReference type="ARBA" id="ARBA00022723"/>
    </source>
</evidence>
<dbReference type="GO" id="GO:0046872">
    <property type="term" value="F:metal ion binding"/>
    <property type="evidence" value="ECO:0007669"/>
    <property type="project" value="UniProtKB-KW"/>
</dbReference>
<dbReference type="Gene3D" id="3.40.50.1110">
    <property type="entry name" value="SGNH hydrolase"/>
    <property type="match status" value="1"/>
</dbReference>
<dbReference type="CDD" id="cd01834">
    <property type="entry name" value="SGNH_hydrolase_like_2"/>
    <property type="match status" value="1"/>
</dbReference>
<dbReference type="Pfam" id="PF23500">
    <property type="entry name" value="DUF7133"/>
    <property type="match status" value="2"/>
</dbReference>
<evidence type="ECO:0000313" key="7">
    <source>
        <dbReference type="EMBL" id="MBK1878153.1"/>
    </source>
</evidence>
<dbReference type="InterPro" id="IPR036514">
    <property type="entry name" value="SGNH_hydro_sf"/>
</dbReference>